<evidence type="ECO:0000313" key="2">
    <source>
        <dbReference type="EMBL" id="CAA9327093.1"/>
    </source>
</evidence>
<dbReference type="SUPFAM" id="SSF52266">
    <property type="entry name" value="SGNH hydrolase"/>
    <property type="match status" value="1"/>
</dbReference>
<dbReference type="Pfam" id="PF13472">
    <property type="entry name" value="Lipase_GDSL_2"/>
    <property type="match status" value="1"/>
</dbReference>
<name>A0A6J4LB20_9ACTN</name>
<dbReference type="InterPro" id="IPR051532">
    <property type="entry name" value="Ester_Hydrolysis_Enzymes"/>
</dbReference>
<dbReference type="EMBL" id="CADCUE010000091">
    <property type="protein sequence ID" value="CAA9327093.1"/>
    <property type="molecule type" value="Genomic_DNA"/>
</dbReference>
<dbReference type="PANTHER" id="PTHR30383">
    <property type="entry name" value="THIOESTERASE 1/PROTEASE 1/LYSOPHOSPHOLIPASE L1"/>
    <property type="match status" value="1"/>
</dbReference>
<dbReference type="InterPro" id="IPR036514">
    <property type="entry name" value="SGNH_hydro_sf"/>
</dbReference>
<dbReference type="InterPro" id="IPR013830">
    <property type="entry name" value="SGNH_hydro"/>
</dbReference>
<dbReference type="AlphaFoldDB" id="A0A6J4LB20"/>
<feature type="domain" description="SGNH hydrolase-type esterase" evidence="1">
    <location>
        <begin position="44"/>
        <end position="214"/>
    </location>
</feature>
<gene>
    <name evidence="2" type="ORF">AVDCRST_MAG16-1100</name>
</gene>
<organism evidence="2">
    <name type="scientific">uncultured Frankineae bacterium</name>
    <dbReference type="NCBI Taxonomy" id="437475"/>
    <lineage>
        <taxon>Bacteria</taxon>
        <taxon>Bacillati</taxon>
        <taxon>Actinomycetota</taxon>
        <taxon>Actinomycetes</taxon>
        <taxon>Frankiales</taxon>
        <taxon>environmental samples</taxon>
    </lineage>
</organism>
<proteinExistence type="predicted"/>
<evidence type="ECO:0000259" key="1">
    <source>
        <dbReference type="Pfam" id="PF13472"/>
    </source>
</evidence>
<protein>
    <recommendedName>
        <fullName evidence="1">SGNH hydrolase-type esterase domain-containing protein</fullName>
    </recommendedName>
</protein>
<sequence length="235" mass="24997">MRRTWGGTRRRLAALVVALGLGLTWLPASVGPVEAEAGAVRAYFFGDSLMGGTGASPRRPVMARIAAARLGWDVEVDAWGGTGYTTGGDRPPYIDRLRAPGAMTGTYDVVLLEGGTNDARAAGDPERVREAVEEVVAEVRRQQPQAQIVLMGAYEPPAGGAVHPGRAVVDAVVEDVAEDEGLPFFSPLSGGWSEDQPPSFLHPDRLHPTDEGYTVMGERLAEELAALDLRAVEQP</sequence>
<accession>A0A6J4LB20</accession>
<dbReference type="CDD" id="cd00229">
    <property type="entry name" value="SGNH_hydrolase"/>
    <property type="match status" value="1"/>
</dbReference>
<dbReference type="Gene3D" id="3.40.50.1110">
    <property type="entry name" value="SGNH hydrolase"/>
    <property type="match status" value="1"/>
</dbReference>
<reference evidence="2" key="1">
    <citation type="submission" date="2020-02" db="EMBL/GenBank/DDBJ databases">
        <authorList>
            <person name="Meier V. D."/>
        </authorList>
    </citation>
    <scope>NUCLEOTIDE SEQUENCE</scope>
    <source>
        <strain evidence="2">AVDCRST_MAG16</strain>
    </source>
</reference>